<name>A0A974BPX9_XENLA</name>
<gene>
    <name evidence="2" type="ORF">XELAEV_180031971mg</name>
</gene>
<feature type="compositionally biased region" description="Low complexity" evidence="1">
    <location>
        <begin position="13"/>
        <end position="23"/>
    </location>
</feature>
<proteinExistence type="predicted"/>
<dbReference type="EMBL" id="KV467594">
    <property type="protein sequence ID" value="OCT56033.1"/>
    <property type="molecule type" value="Genomic_DNA"/>
</dbReference>
<accession>A0A974BPX9</accession>
<evidence type="ECO:0000256" key="1">
    <source>
        <dbReference type="SAM" id="MobiDB-lite"/>
    </source>
</evidence>
<dbReference type="Proteomes" id="UP000694892">
    <property type="component" value="Unassembled WGS sequence"/>
</dbReference>
<protein>
    <submittedName>
        <fullName evidence="2">Uncharacterized protein</fullName>
    </submittedName>
</protein>
<feature type="non-terminal residue" evidence="2">
    <location>
        <position position="128"/>
    </location>
</feature>
<feature type="compositionally biased region" description="Basic residues" evidence="1">
    <location>
        <begin position="27"/>
        <end position="40"/>
    </location>
</feature>
<dbReference type="AlphaFoldDB" id="A0A974BPX9"/>
<reference evidence="2" key="1">
    <citation type="submission" date="2016-05" db="EMBL/GenBank/DDBJ databases">
        <title>WGS assembly of Xenopus laevis.</title>
        <authorList>
            <person name="Session A."/>
            <person name="Uno Y."/>
            <person name="Kwon T."/>
            <person name="Chapman J."/>
            <person name="Toyoda A."/>
            <person name="Takahashi S."/>
            <person name="Fukui A."/>
            <person name="Hikosaka A."/>
            <person name="Putnam N."/>
            <person name="Stites J."/>
            <person name="Van Heeringen S."/>
            <person name="Quigley I."/>
            <person name="Heinz S."/>
            <person name="Hellsten U."/>
            <person name="Lyons J."/>
            <person name="Suzuki A."/>
            <person name="Kondo M."/>
            <person name="Ogino H."/>
            <person name="Ochi H."/>
            <person name="Bogdanovic O."/>
            <person name="Lister R."/>
            <person name="Georgiou G."/>
            <person name="Paranjpe S."/>
            <person name="Van Kruijsbergen I."/>
            <person name="Mozaffari S."/>
            <person name="Shu S."/>
            <person name="Schmutz J."/>
            <person name="Jenkins J."/>
            <person name="Grimwood J."/>
            <person name="Carlson J."/>
            <person name="Mitros T."/>
            <person name="Simakov O."/>
            <person name="Heald R."/>
            <person name="Miller K."/>
            <person name="Haudenschild C."/>
            <person name="Kuroki Y."/>
            <person name="Tanaka T."/>
            <person name="Michiue T."/>
            <person name="Watanabe M."/>
            <person name="Kinoshita T."/>
            <person name="Ohta Y."/>
            <person name="Mawaribuchi S."/>
            <person name="Suzuki Y."/>
            <person name="Haramoto Y."/>
            <person name="Yamamoto T."/>
            <person name="Takagi C."/>
            <person name="Kitzman J."/>
            <person name="Shendure J."/>
            <person name="Nakayama T."/>
            <person name="Izutsu Y."/>
            <person name="Robert J."/>
            <person name="Dichmann D."/>
            <person name="Flajnik M."/>
            <person name="Houston D."/>
            <person name="Marcotte E."/>
            <person name="Wallingford J."/>
            <person name="Ito Y."/>
            <person name="Asashima M."/>
            <person name="Ueno N."/>
            <person name="Matsuda Y."/>
            <person name="Jan Veenstra G."/>
            <person name="Fujiyama A."/>
            <person name="Harland R."/>
            <person name="Taira M."/>
            <person name="Rokhsar D.S."/>
        </authorList>
    </citation>
    <scope>NUCLEOTIDE SEQUENCE</scope>
    <source>
        <strain evidence="2">J</strain>
        <tissue evidence="2">Blood</tissue>
    </source>
</reference>
<organism evidence="2">
    <name type="scientific">Xenopus laevis</name>
    <name type="common">African clawed frog</name>
    <dbReference type="NCBI Taxonomy" id="8355"/>
    <lineage>
        <taxon>Eukaryota</taxon>
        <taxon>Metazoa</taxon>
        <taxon>Chordata</taxon>
        <taxon>Craniata</taxon>
        <taxon>Vertebrata</taxon>
        <taxon>Euteleostomi</taxon>
        <taxon>Amphibia</taxon>
        <taxon>Batrachia</taxon>
        <taxon>Anura</taxon>
        <taxon>Pipoidea</taxon>
        <taxon>Pipidae</taxon>
        <taxon>Xenopodinae</taxon>
        <taxon>Xenopus</taxon>
        <taxon>Xenopus</taxon>
    </lineage>
</organism>
<sequence>MYDEESVIEKSQTKPTPSQSKSTTRNRDKRKKKRKMKGSVRKPVGEAVEMPSIKQDTDDPVQSGLIPQTPALPKENKDKRMKKKKKKKRKMSSVNKSVGEAVEMPSIKEDTDDPVDSGLIPQTPALPK</sequence>
<evidence type="ECO:0000313" key="2">
    <source>
        <dbReference type="EMBL" id="OCT56033.1"/>
    </source>
</evidence>
<feature type="region of interest" description="Disordered" evidence="1">
    <location>
        <begin position="1"/>
        <end position="128"/>
    </location>
</feature>
<feature type="compositionally biased region" description="Basic residues" evidence="1">
    <location>
        <begin position="79"/>
        <end position="91"/>
    </location>
</feature>